<dbReference type="GeneID" id="93845057"/>
<reference evidence="2 5" key="2">
    <citation type="submission" date="2019-07" db="EMBL/GenBank/DDBJ databases">
        <title>Whole genome shotgun sequence of Staphylococcus gallinarum NBRC 109767.</title>
        <authorList>
            <person name="Hosoyama A."/>
            <person name="Uohara A."/>
            <person name="Ohji S."/>
            <person name="Ichikawa N."/>
        </authorList>
    </citation>
    <scope>NUCLEOTIDE SEQUENCE [LARGE SCALE GENOMIC DNA]</scope>
    <source>
        <strain evidence="2 5">NBRC 109767</strain>
    </source>
</reference>
<dbReference type="RefSeq" id="WP_157946391.1">
    <property type="nucleotide sequence ID" value="NZ_BKAX01000003.1"/>
</dbReference>
<keyword evidence="5" id="KW-1185">Reference proteome</keyword>
<evidence type="ECO:0000313" key="2">
    <source>
        <dbReference type="EMBL" id="GEQ05285.1"/>
    </source>
</evidence>
<reference evidence="3 4" key="1">
    <citation type="submission" date="2018-06" db="EMBL/GenBank/DDBJ databases">
        <authorList>
            <consortium name="Pathogen Informatics"/>
            <person name="Doyle S."/>
        </authorList>
    </citation>
    <scope>NUCLEOTIDE SEQUENCE [LARGE SCALE GENOMIC DNA]</scope>
    <source>
        <strain evidence="3 4">NCTC12195</strain>
    </source>
</reference>
<dbReference type="EMBL" id="UHDK01000001">
    <property type="protein sequence ID" value="SUM33335.1"/>
    <property type="molecule type" value="Genomic_DNA"/>
</dbReference>
<evidence type="ECO:0000313" key="5">
    <source>
        <dbReference type="Proteomes" id="UP000321057"/>
    </source>
</evidence>
<dbReference type="Proteomes" id="UP000321057">
    <property type="component" value="Unassembled WGS sequence"/>
</dbReference>
<name>A0A380FH94_STAGA</name>
<proteinExistence type="predicted"/>
<dbReference type="Proteomes" id="UP000255277">
    <property type="component" value="Unassembled WGS sequence"/>
</dbReference>
<evidence type="ECO:0000256" key="1">
    <source>
        <dbReference type="SAM" id="Phobius"/>
    </source>
</evidence>
<feature type="transmembrane region" description="Helical" evidence="1">
    <location>
        <begin position="7"/>
        <end position="32"/>
    </location>
</feature>
<protein>
    <submittedName>
        <fullName evidence="3">Uncharacterized protein</fullName>
    </submittedName>
</protein>
<evidence type="ECO:0000313" key="4">
    <source>
        <dbReference type="Proteomes" id="UP000255277"/>
    </source>
</evidence>
<keyword evidence="1" id="KW-0472">Membrane</keyword>
<keyword evidence="1" id="KW-1133">Transmembrane helix</keyword>
<dbReference type="EMBL" id="BKAX01000003">
    <property type="protein sequence ID" value="GEQ05285.1"/>
    <property type="molecule type" value="Genomic_DNA"/>
</dbReference>
<gene>
    <name evidence="3" type="ORF">NCTC12195_02792</name>
    <name evidence="2" type="ORF">SGA02_11130</name>
</gene>
<evidence type="ECO:0000313" key="3">
    <source>
        <dbReference type="EMBL" id="SUM33335.1"/>
    </source>
</evidence>
<dbReference type="AlphaFoldDB" id="A0A380FH94"/>
<keyword evidence="1" id="KW-0812">Transmembrane</keyword>
<sequence>MERIIDFVIVLIIGIVLISLVCMAMASVMPLLRMTWHSVYETPRMSYEFPRRYY</sequence>
<organism evidence="3 4">
    <name type="scientific">Staphylococcus gallinarum</name>
    <dbReference type="NCBI Taxonomy" id="1293"/>
    <lineage>
        <taxon>Bacteria</taxon>
        <taxon>Bacillati</taxon>
        <taxon>Bacillota</taxon>
        <taxon>Bacilli</taxon>
        <taxon>Bacillales</taxon>
        <taxon>Staphylococcaceae</taxon>
        <taxon>Staphylococcus</taxon>
    </lineage>
</organism>
<accession>A0A380FH94</accession>